<keyword evidence="3" id="KW-1185">Reference proteome</keyword>
<accession>A0AAV2FM21</accession>
<dbReference type="InterPro" id="IPR026960">
    <property type="entry name" value="RVT-Znf"/>
</dbReference>
<dbReference type="AlphaFoldDB" id="A0AAV2FM21"/>
<evidence type="ECO:0000313" key="3">
    <source>
        <dbReference type="Proteomes" id="UP001497516"/>
    </source>
</evidence>
<evidence type="ECO:0000313" key="2">
    <source>
        <dbReference type="EMBL" id="CAL1399379.1"/>
    </source>
</evidence>
<name>A0AAV2FM21_9ROSI</name>
<dbReference type="Proteomes" id="UP001497516">
    <property type="component" value="Chromosome 7"/>
</dbReference>
<organism evidence="2 3">
    <name type="scientific">Linum trigynum</name>
    <dbReference type="NCBI Taxonomy" id="586398"/>
    <lineage>
        <taxon>Eukaryota</taxon>
        <taxon>Viridiplantae</taxon>
        <taxon>Streptophyta</taxon>
        <taxon>Embryophyta</taxon>
        <taxon>Tracheophyta</taxon>
        <taxon>Spermatophyta</taxon>
        <taxon>Magnoliopsida</taxon>
        <taxon>eudicotyledons</taxon>
        <taxon>Gunneridae</taxon>
        <taxon>Pentapetalae</taxon>
        <taxon>rosids</taxon>
        <taxon>fabids</taxon>
        <taxon>Malpighiales</taxon>
        <taxon>Linaceae</taxon>
        <taxon>Linum</taxon>
    </lineage>
</organism>
<protein>
    <recommendedName>
        <fullName evidence="1">Reverse transcriptase zinc-binding domain-containing protein</fullName>
    </recommendedName>
</protein>
<gene>
    <name evidence="2" type="ORF">LTRI10_LOCUS39569</name>
</gene>
<feature type="domain" description="Reverse transcriptase zinc-binding" evidence="1">
    <location>
        <begin position="4"/>
        <end position="71"/>
    </location>
</feature>
<proteinExistence type="predicted"/>
<dbReference type="Pfam" id="PF13966">
    <property type="entry name" value="zf-RVT"/>
    <property type="match status" value="1"/>
</dbReference>
<evidence type="ECO:0000259" key="1">
    <source>
        <dbReference type="Pfam" id="PF13966"/>
    </source>
</evidence>
<reference evidence="2 3" key="1">
    <citation type="submission" date="2024-04" db="EMBL/GenBank/DDBJ databases">
        <authorList>
            <person name="Fracassetti M."/>
        </authorList>
    </citation>
    <scope>NUCLEOTIDE SEQUENCE [LARGE SCALE GENOMIC DNA]</scope>
</reference>
<dbReference type="EMBL" id="OZ034820">
    <property type="protein sequence ID" value="CAL1399379.1"/>
    <property type="molecule type" value="Genomic_DNA"/>
</dbReference>
<sequence>MEEEEYEFLRELWRWKGPSRVKHFLWLVLHHRLMTNKERVEHKLTMNCNFKRGNGSKKTVEHISRDCRRTKGV</sequence>